<dbReference type="Pfam" id="PF07700">
    <property type="entry name" value="HNOB"/>
    <property type="match status" value="1"/>
</dbReference>
<dbReference type="InterPro" id="IPR024096">
    <property type="entry name" value="NO_sig/Golgi_transp_ligand-bd"/>
</dbReference>
<gene>
    <name evidence="2" type="ORF">GJR99_06390</name>
</gene>
<feature type="domain" description="4-vinyl reductase 4VR" evidence="1">
    <location>
        <begin position="118"/>
        <end position="179"/>
    </location>
</feature>
<accession>A0A6A8G4S0</accession>
<dbReference type="SMART" id="SM00989">
    <property type="entry name" value="V4R"/>
    <property type="match status" value="1"/>
</dbReference>
<evidence type="ECO:0000313" key="2">
    <source>
        <dbReference type="EMBL" id="MRW96204.1"/>
    </source>
</evidence>
<protein>
    <submittedName>
        <fullName evidence="2">Heme NO-binding protein</fullName>
    </submittedName>
</protein>
<dbReference type="RefSeq" id="WP_151110389.1">
    <property type="nucleotide sequence ID" value="NZ_WKJQ01000001.1"/>
</dbReference>
<dbReference type="AlphaFoldDB" id="A0A6A8G4S0"/>
<dbReference type="SUPFAM" id="SSF111126">
    <property type="entry name" value="Ligand-binding domain in the NO signalling and Golgi transport"/>
    <property type="match status" value="1"/>
</dbReference>
<name>A0A6A8G4S0_9EURY</name>
<evidence type="ECO:0000313" key="3">
    <source>
        <dbReference type="Proteomes" id="UP000443423"/>
    </source>
</evidence>
<dbReference type="InterPro" id="IPR004096">
    <property type="entry name" value="V4R"/>
</dbReference>
<organism evidence="2 3">
    <name type="scientific">Haloferax marinum</name>
    <dbReference type="NCBI Taxonomy" id="2666143"/>
    <lineage>
        <taxon>Archaea</taxon>
        <taxon>Methanobacteriati</taxon>
        <taxon>Methanobacteriota</taxon>
        <taxon>Stenosarchaea group</taxon>
        <taxon>Halobacteria</taxon>
        <taxon>Halobacteriales</taxon>
        <taxon>Haloferacaceae</taxon>
        <taxon>Haloferax</taxon>
    </lineage>
</organism>
<dbReference type="InterPro" id="IPR038158">
    <property type="entry name" value="H-NOX_domain_sf"/>
</dbReference>
<evidence type="ECO:0000259" key="1">
    <source>
        <dbReference type="SMART" id="SM00989"/>
    </source>
</evidence>
<dbReference type="GO" id="GO:0020037">
    <property type="term" value="F:heme binding"/>
    <property type="evidence" value="ECO:0007669"/>
    <property type="project" value="InterPro"/>
</dbReference>
<reference evidence="2 3" key="1">
    <citation type="submission" date="2019-11" db="EMBL/GenBank/DDBJ databases">
        <title>Whole genome sequence of Haloferax sp. MBLA0078.</title>
        <authorList>
            <person name="Seo M.-J."/>
            <person name="Cho E.-S."/>
        </authorList>
    </citation>
    <scope>NUCLEOTIDE SEQUENCE [LARGE SCALE GENOMIC DNA]</scope>
    <source>
        <strain evidence="2 3">MBLA0078</strain>
    </source>
</reference>
<dbReference type="Gene3D" id="3.90.1520.10">
    <property type="entry name" value="H-NOX domain"/>
    <property type="match status" value="1"/>
</dbReference>
<sequence>MHGIVLNQLKSFVVETYDRDTWATLQREAGLPGRLYVPVSEYPDEDVLALVETASELTEIPIPDLLEAFGEFLVPPLLETYGVHVDKEWTGLELIANVERYIHIALRAKQISTYTPPELESGWRDNDTVSVVYDSDRQLCHLAKGIINGVGDHFDEPFDIEEPTCMLDGDDHCELVVSHAEGA</sequence>
<dbReference type="OrthoDB" id="261084at2157"/>
<dbReference type="InterPro" id="IPR011644">
    <property type="entry name" value="Heme_NO-bd"/>
</dbReference>
<proteinExistence type="predicted"/>
<dbReference type="Proteomes" id="UP000443423">
    <property type="component" value="Unassembled WGS sequence"/>
</dbReference>
<dbReference type="EMBL" id="WKJQ01000001">
    <property type="protein sequence ID" value="MRW96204.1"/>
    <property type="molecule type" value="Genomic_DNA"/>
</dbReference>
<keyword evidence="3" id="KW-1185">Reference proteome</keyword>
<comment type="caution">
    <text evidence="2">The sequence shown here is derived from an EMBL/GenBank/DDBJ whole genome shotgun (WGS) entry which is preliminary data.</text>
</comment>